<comment type="similarity">
    <text evidence="1">Belongs to the multicopper oxidase family.</text>
</comment>
<dbReference type="KEGG" id="dqu:106748479"/>
<dbReference type="Pfam" id="PF07731">
    <property type="entry name" value="Cu-oxidase_2"/>
    <property type="match status" value="1"/>
</dbReference>
<dbReference type="InterPro" id="IPR001117">
    <property type="entry name" value="Cu-oxidase_2nd"/>
</dbReference>
<dbReference type="RefSeq" id="XP_014482507.1">
    <property type="nucleotide sequence ID" value="XM_014627021.1"/>
</dbReference>
<dbReference type="CDD" id="cd13858">
    <property type="entry name" value="CuRO_1_tcLCC2_insect_like"/>
    <property type="match status" value="1"/>
</dbReference>
<proteinExistence type="inferred from homology"/>
<feature type="domain" description="Plastocyanin-like" evidence="4">
    <location>
        <begin position="256"/>
        <end position="409"/>
    </location>
</feature>
<dbReference type="CDD" id="cd13905">
    <property type="entry name" value="CuRO_3_tcLLC2_insect_like"/>
    <property type="match status" value="1"/>
</dbReference>
<reference evidence="8" key="1">
    <citation type="submission" date="2025-08" db="UniProtKB">
        <authorList>
            <consortium name="RefSeq"/>
        </authorList>
    </citation>
    <scope>IDENTIFICATION</scope>
</reference>
<dbReference type="CDD" id="cd13884">
    <property type="entry name" value="CuRO_2_tcLCC_insect_like"/>
    <property type="match status" value="1"/>
</dbReference>
<protein>
    <submittedName>
        <fullName evidence="8">Laccase-5-like</fullName>
    </submittedName>
</protein>
<dbReference type="GO" id="GO:0005507">
    <property type="term" value="F:copper ion binding"/>
    <property type="evidence" value="ECO:0007669"/>
    <property type="project" value="InterPro"/>
</dbReference>
<dbReference type="Pfam" id="PF00394">
    <property type="entry name" value="Cu-oxidase"/>
    <property type="match status" value="1"/>
</dbReference>
<evidence type="ECO:0000256" key="1">
    <source>
        <dbReference type="ARBA" id="ARBA00010609"/>
    </source>
</evidence>
<dbReference type="InterPro" id="IPR011707">
    <property type="entry name" value="Cu-oxidase-like_N"/>
</dbReference>
<dbReference type="Gene3D" id="2.60.40.420">
    <property type="entry name" value="Cupredoxins - blue copper proteins"/>
    <property type="match status" value="3"/>
</dbReference>
<evidence type="ECO:0000259" key="5">
    <source>
        <dbReference type="Pfam" id="PF07731"/>
    </source>
</evidence>
<dbReference type="InterPro" id="IPR045087">
    <property type="entry name" value="Cu-oxidase_fam"/>
</dbReference>
<gene>
    <name evidence="8" type="primary">LOC106748479</name>
</gene>
<feature type="domain" description="Plastocyanin-like" evidence="5">
    <location>
        <begin position="520"/>
        <end position="673"/>
    </location>
</feature>
<organism evidence="7 8">
    <name type="scientific">Dinoponera quadriceps</name>
    <name type="common">South American ant</name>
    <dbReference type="NCBI Taxonomy" id="609295"/>
    <lineage>
        <taxon>Eukaryota</taxon>
        <taxon>Metazoa</taxon>
        <taxon>Ecdysozoa</taxon>
        <taxon>Arthropoda</taxon>
        <taxon>Hexapoda</taxon>
        <taxon>Insecta</taxon>
        <taxon>Pterygota</taxon>
        <taxon>Neoptera</taxon>
        <taxon>Endopterygota</taxon>
        <taxon>Hymenoptera</taxon>
        <taxon>Apocrita</taxon>
        <taxon>Aculeata</taxon>
        <taxon>Formicoidea</taxon>
        <taxon>Formicidae</taxon>
        <taxon>Ponerinae</taxon>
        <taxon>Ponerini</taxon>
        <taxon>Dinoponera</taxon>
    </lineage>
</organism>
<evidence type="ECO:0000256" key="2">
    <source>
        <dbReference type="ARBA" id="ARBA00022723"/>
    </source>
</evidence>
<dbReference type="GO" id="GO:0006826">
    <property type="term" value="P:iron ion transport"/>
    <property type="evidence" value="ECO:0007669"/>
    <property type="project" value="TreeGrafter"/>
</dbReference>
<dbReference type="AlphaFoldDB" id="A0A6P3XWQ4"/>
<keyword evidence="7" id="KW-1185">Reference proteome</keyword>
<dbReference type="InterPro" id="IPR033138">
    <property type="entry name" value="Cu_oxidase_CS"/>
</dbReference>
<sequence>MRVSQFFCNMQPPAGTFVLLLLICMNVQFCKAWWAWWWWSTNPSVAASTATESSTAYPDTCDIWHTEENGDWSTPEECARPCGEEDEPRYCYYRFVIEYYTVNNAACDLCQPPVDDSRINSTCQCIIGDGFEKTVLSINRMIPGPSIQVCKGDVIIVDVVNEADGTEVCIHWHGIFQKSTPYADGVPHLTQCPILSANTFRYSFVANNSGTHWYHSHVLTHLMDGQLGSLIIRDRPEWEFFAYSEKYLYDEDVPEHVIVISDLFHTLSTERYPGLFRQQMARGQAAENFLINGRGDWTDPATNRSNNIALSQFRVRSGIKYRFRLINACGTVCPITFTIQNHPLEIIATDGENMVPRTVDGIICTSGERYDFVLNANQSLGQYWIMVRGLGECEKTLAYQLGILVYEGSPTSSLSARPNYSNISQPQSVINPLNASNCDVNVCIDDIQKVSYYDDTKIPLDTEPDITLPMLFGFFNYSLSQQSMNSLFSTKDPDYKKFFVAIDGSHLSAQINNISFKDPPSPPLSQHIDYEKICPNAYTPPTCTQPCTCTDVFHIPCKATVDVMLVDIDNINVLNHPFHLHGYSFCVLRSRTFPDKQDNSQISSEDINKVLQEHQENLKNNIYNSCAPKDTVVVPSGGYVILRFVADNGGWWFFHCHFAWHTAAGMNVVFHVDCPVPPEPECFPKCYDYLPPPVNEYGQYEHDQDEYWDD</sequence>
<dbReference type="SUPFAM" id="SSF49503">
    <property type="entry name" value="Cupredoxins"/>
    <property type="match status" value="3"/>
</dbReference>
<feature type="domain" description="Plastocyanin-like" evidence="6">
    <location>
        <begin position="127"/>
        <end position="236"/>
    </location>
</feature>
<dbReference type="Pfam" id="PF07732">
    <property type="entry name" value="Cu-oxidase_3"/>
    <property type="match status" value="1"/>
</dbReference>
<dbReference type="InterPro" id="IPR008972">
    <property type="entry name" value="Cupredoxin"/>
</dbReference>
<dbReference type="PANTHER" id="PTHR11709">
    <property type="entry name" value="MULTI-COPPER OXIDASE"/>
    <property type="match status" value="1"/>
</dbReference>
<keyword evidence="2" id="KW-0479">Metal-binding</keyword>
<evidence type="ECO:0000256" key="3">
    <source>
        <dbReference type="ARBA" id="ARBA00023002"/>
    </source>
</evidence>
<dbReference type="PROSITE" id="PS00079">
    <property type="entry name" value="MULTICOPPER_OXIDASE1"/>
    <property type="match status" value="1"/>
</dbReference>
<dbReference type="InterPro" id="IPR002355">
    <property type="entry name" value="Cu_oxidase_Cu_BS"/>
</dbReference>
<dbReference type="FunFam" id="2.60.40.420:FF:000045">
    <property type="entry name" value="Laccase 2"/>
    <property type="match status" value="1"/>
</dbReference>
<dbReference type="GeneID" id="106748479"/>
<dbReference type="OrthoDB" id="2121828at2759"/>
<accession>A0A6P3XWQ4</accession>
<evidence type="ECO:0000313" key="7">
    <source>
        <dbReference type="Proteomes" id="UP000515204"/>
    </source>
</evidence>
<dbReference type="PANTHER" id="PTHR11709:SF232">
    <property type="entry name" value="STRAW, ISOFORM G"/>
    <property type="match status" value="1"/>
</dbReference>
<evidence type="ECO:0000313" key="8">
    <source>
        <dbReference type="RefSeq" id="XP_014482507.1"/>
    </source>
</evidence>
<evidence type="ECO:0000259" key="6">
    <source>
        <dbReference type="Pfam" id="PF07732"/>
    </source>
</evidence>
<dbReference type="FunFam" id="2.60.40.420:FF:000031">
    <property type="entry name" value="Laccase-2 isoform A"/>
    <property type="match status" value="1"/>
</dbReference>
<dbReference type="GO" id="GO:0005886">
    <property type="term" value="C:plasma membrane"/>
    <property type="evidence" value="ECO:0007669"/>
    <property type="project" value="TreeGrafter"/>
</dbReference>
<dbReference type="Proteomes" id="UP000515204">
    <property type="component" value="Unplaced"/>
</dbReference>
<evidence type="ECO:0000259" key="4">
    <source>
        <dbReference type="Pfam" id="PF00394"/>
    </source>
</evidence>
<dbReference type="PROSITE" id="PS00080">
    <property type="entry name" value="MULTICOPPER_OXIDASE2"/>
    <property type="match status" value="1"/>
</dbReference>
<dbReference type="InterPro" id="IPR011706">
    <property type="entry name" value="Cu-oxidase_C"/>
</dbReference>
<dbReference type="GO" id="GO:0016491">
    <property type="term" value="F:oxidoreductase activity"/>
    <property type="evidence" value="ECO:0007669"/>
    <property type="project" value="UniProtKB-KW"/>
</dbReference>
<name>A0A6P3XWQ4_DINQU</name>
<keyword evidence="3" id="KW-0560">Oxidoreductase</keyword>